<proteinExistence type="predicted"/>
<protein>
    <submittedName>
        <fullName evidence="2">Transmembrane and coiled-coil domain-containing protein 6 isoform X1</fullName>
    </submittedName>
</protein>
<dbReference type="InterPro" id="IPR000225">
    <property type="entry name" value="Armadillo"/>
</dbReference>
<dbReference type="AlphaFoldDB" id="A0A6J0U2N7"/>
<dbReference type="RefSeq" id="XP_020655011.2">
    <property type="nucleotide sequence ID" value="XM_020799352.2"/>
</dbReference>
<reference evidence="2" key="1">
    <citation type="submission" date="2025-08" db="UniProtKB">
        <authorList>
            <consortium name="RefSeq"/>
        </authorList>
    </citation>
    <scope>IDENTIFICATION</scope>
</reference>
<evidence type="ECO:0000313" key="1">
    <source>
        <dbReference type="Proteomes" id="UP001652642"/>
    </source>
</evidence>
<dbReference type="Gene3D" id="1.25.10.10">
    <property type="entry name" value="Leucine-rich Repeat Variant"/>
    <property type="match status" value="2"/>
</dbReference>
<dbReference type="InterPro" id="IPR011989">
    <property type="entry name" value="ARM-like"/>
</dbReference>
<dbReference type="SMART" id="SM00185">
    <property type="entry name" value="ARM"/>
    <property type="match status" value="5"/>
</dbReference>
<sequence>MLSLQSDPVSGAATVAASAGIPCARDWKRSRYRSCNAEDLRAWRRERESALRSARRLQQLTSKRLLHEDTLTDEEQVRTDAETAALFSEEEILQLLKKVQKGTEERVTSLRLLRRALQLRDNQQTFIRLEGSMRVLIGLFTSNLPDLQMDAAHCLHELSHSSDPDVAAACLPATSYLLTYLSGHSIALIELCLYTLGNLVVEMKAVKKQLLPQGIIPILASCIKSPYVVVQEGVGYVLSQLLQSREAQAEIVPLILDSTLPQDMLHLVCSNIEEGIGAAVECAWGLHYIICSQVNNSLLISQRIVPSLVQLLVELASMLSTTSTEGLELLLCPVVRCVANLLAEDGAVVGQLVVDEECLLRALFVFIQYFFVKHLFIVQECLWLINNLTADSTTSCCALLNLDLFPALLQLLSSHHMVNLLVLTVLCNTAAKGAVYCQTLYKKAVLLPLIGILALSDTEVVGQILELLHLLFLHCPEAAIDFVAQAGPQTLQQHLNTLQLQERVKALIQTVSELGAPSLN</sequence>
<dbReference type="OrthoDB" id="21522at2759"/>
<evidence type="ECO:0000313" key="2">
    <source>
        <dbReference type="RefSeq" id="XP_020655011.2"/>
    </source>
</evidence>
<keyword evidence="1" id="KW-1185">Reference proteome</keyword>
<dbReference type="InterPro" id="IPR016024">
    <property type="entry name" value="ARM-type_fold"/>
</dbReference>
<dbReference type="InParanoid" id="A0A6J0U2N7"/>
<keyword evidence="2" id="KW-0472">Membrane</keyword>
<keyword evidence="2" id="KW-0812">Transmembrane</keyword>
<dbReference type="PANTHER" id="PTHR16356:SF1">
    <property type="entry name" value="TRANSMEMBRANE AND COILED-COIL DOMAIN-CONTAINING PROTEIN 6"/>
    <property type="match status" value="1"/>
</dbReference>
<dbReference type="KEGG" id="pvt:110082084"/>
<dbReference type="GeneID" id="110082084"/>
<dbReference type="CTD" id="55374"/>
<organism evidence="1 2">
    <name type="scientific">Pogona vitticeps</name>
    <name type="common">central bearded dragon</name>
    <dbReference type="NCBI Taxonomy" id="103695"/>
    <lineage>
        <taxon>Eukaryota</taxon>
        <taxon>Metazoa</taxon>
        <taxon>Chordata</taxon>
        <taxon>Craniata</taxon>
        <taxon>Vertebrata</taxon>
        <taxon>Euteleostomi</taxon>
        <taxon>Lepidosauria</taxon>
        <taxon>Squamata</taxon>
        <taxon>Bifurcata</taxon>
        <taxon>Unidentata</taxon>
        <taxon>Episquamata</taxon>
        <taxon>Toxicofera</taxon>
        <taxon>Iguania</taxon>
        <taxon>Acrodonta</taxon>
        <taxon>Agamidae</taxon>
        <taxon>Amphibolurinae</taxon>
        <taxon>Pogona</taxon>
    </lineage>
</organism>
<accession>A0A6J0U2N7</accession>
<name>A0A6J0U2N7_9SAUR</name>
<dbReference type="PANTHER" id="PTHR16356">
    <property type="entry name" value="TRANSMEMBRANE AND COILED-COIL DOMAIN-CONTAINING PROTEIN 6 TMCO6"/>
    <property type="match status" value="1"/>
</dbReference>
<gene>
    <name evidence="2" type="primary">TMCO6</name>
</gene>
<dbReference type="Proteomes" id="UP001652642">
    <property type="component" value="Chromosome 4"/>
</dbReference>
<dbReference type="SUPFAM" id="SSF48371">
    <property type="entry name" value="ARM repeat"/>
    <property type="match status" value="1"/>
</dbReference>